<dbReference type="GO" id="GO:0007018">
    <property type="term" value="P:microtubule-based movement"/>
    <property type="evidence" value="ECO:0007669"/>
    <property type="project" value="InterPro"/>
</dbReference>
<protein>
    <recommendedName>
        <fullName evidence="1">Dynein heavy chain C-terminal domain-containing protein</fullName>
    </recommendedName>
</protein>
<sequence length="108" mass="12046">MKQIHSARALSAACLRRLSRSTRASGVRPCNNFEKAHFLGPITFSPSYCGEEDQLLYKCPLYKTPQRTGMLSSMGQSINFVTEVNLPSLVTPSHWIMRGVALLCQLDD</sequence>
<dbReference type="GO" id="GO:0030286">
    <property type="term" value="C:dynein complex"/>
    <property type="evidence" value="ECO:0007669"/>
    <property type="project" value="InterPro"/>
</dbReference>
<reference evidence="2" key="1">
    <citation type="submission" date="2025-08" db="UniProtKB">
        <authorList>
            <consortium name="Ensembl"/>
        </authorList>
    </citation>
    <scope>IDENTIFICATION</scope>
</reference>
<dbReference type="GO" id="GO:0045505">
    <property type="term" value="F:dynein intermediate chain binding"/>
    <property type="evidence" value="ECO:0007669"/>
    <property type="project" value="InterPro"/>
</dbReference>
<reference evidence="2" key="2">
    <citation type="submission" date="2025-09" db="UniProtKB">
        <authorList>
            <consortium name="Ensembl"/>
        </authorList>
    </citation>
    <scope>IDENTIFICATION</scope>
</reference>
<dbReference type="Ensembl" id="ENSLLTT00000014887.1">
    <property type="protein sequence ID" value="ENSLLTP00000014322.1"/>
    <property type="gene ID" value="ENSLLTG00000010983.1"/>
</dbReference>
<dbReference type="InterPro" id="IPR026983">
    <property type="entry name" value="DHC"/>
</dbReference>
<evidence type="ECO:0000313" key="2">
    <source>
        <dbReference type="Ensembl" id="ENSLLTP00000014322.1"/>
    </source>
</evidence>
<organism evidence="2 3">
    <name type="scientific">Laticauda laticaudata</name>
    <name type="common">Blue-ringed sea krait</name>
    <name type="synonym">Blue-lipped sea krait</name>
    <dbReference type="NCBI Taxonomy" id="8630"/>
    <lineage>
        <taxon>Eukaryota</taxon>
        <taxon>Metazoa</taxon>
        <taxon>Chordata</taxon>
        <taxon>Craniata</taxon>
        <taxon>Vertebrata</taxon>
        <taxon>Euteleostomi</taxon>
        <taxon>Lepidosauria</taxon>
        <taxon>Squamata</taxon>
        <taxon>Bifurcata</taxon>
        <taxon>Unidentata</taxon>
        <taxon>Episquamata</taxon>
        <taxon>Toxicofera</taxon>
        <taxon>Serpentes</taxon>
        <taxon>Colubroidea</taxon>
        <taxon>Elapidae</taxon>
        <taxon>Laticaudinae</taxon>
        <taxon>Laticauda</taxon>
    </lineage>
</organism>
<dbReference type="PANTHER" id="PTHR46961">
    <property type="entry name" value="DYNEIN HEAVY CHAIN 1, AXONEMAL-LIKE PROTEIN"/>
    <property type="match status" value="1"/>
</dbReference>
<feature type="domain" description="Dynein heavy chain C-terminal" evidence="1">
    <location>
        <begin position="52"/>
        <end position="104"/>
    </location>
</feature>
<dbReference type="AlphaFoldDB" id="A0A8C5S7R5"/>
<dbReference type="Gene3D" id="3.10.490.20">
    <property type="match status" value="1"/>
</dbReference>
<keyword evidence="3" id="KW-1185">Reference proteome</keyword>
<dbReference type="Proteomes" id="UP000694406">
    <property type="component" value="Unplaced"/>
</dbReference>
<dbReference type="InterPro" id="IPR041228">
    <property type="entry name" value="Dynein_C"/>
</dbReference>
<dbReference type="Pfam" id="PF18199">
    <property type="entry name" value="Dynein_C"/>
    <property type="match status" value="1"/>
</dbReference>
<dbReference type="GeneTree" id="ENSGT00940000165101"/>
<evidence type="ECO:0000313" key="3">
    <source>
        <dbReference type="Proteomes" id="UP000694406"/>
    </source>
</evidence>
<dbReference type="GO" id="GO:0051959">
    <property type="term" value="F:dynein light intermediate chain binding"/>
    <property type="evidence" value="ECO:0007669"/>
    <property type="project" value="InterPro"/>
</dbReference>
<name>A0A8C5S7R5_LATLA</name>
<evidence type="ECO:0000259" key="1">
    <source>
        <dbReference type="Pfam" id="PF18199"/>
    </source>
</evidence>
<proteinExistence type="predicted"/>
<dbReference type="InterPro" id="IPR043160">
    <property type="entry name" value="Dynein_C_barrel"/>
</dbReference>
<accession>A0A8C5S7R5</accession>